<dbReference type="AlphaFoldDB" id="A0A0C2QWV4"/>
<comment type="caution">
    <text evidence="1">The sequence shown here is derived from an EMBL/GenBank/DDBJ whole genome shotgun (WGS) entry which is preliminary data.</text>
</comment>
<dbReference type="EMBL" id="JWSW01000076">
    <property type="protein sequence ID" value="KIJ88329.1"/>
    <property type="molecule type" value="Genomic_DNA"/>
</dbReference>
<gene>
    <name evidence="1" type="ORF">SB78_06455</name>
</gene>
<name>A0A0C2QWV4_9RICK</name>
<evidence type="ECO:0000313" key="1">
    <source>
        <dbReference type="EMBL" id="KIJ88329.1"/>
    </source>
</evidence>
<protein>
    <submittedName>
        <fullName evidence="1">Uncharacterized protein</fullName>
    </submittedName>
</protein>
<reference evidence="1 2" key="1">
    <citation type="submission" date="2014-12" db="EMBL/GenBank/DDBJ databases">
        <title>Whole genome sequence of Candidatus Rickettsia asemboensis strain NMRCii isolated from cat fleas in west Kenya.</title>
        <authorList>
            <person name="Jima D."/>
            <person name="Luce-Fedrow A."/>
            <person name="Yang Y."/>
            <person name="Maina A.N."/>
            <person name="Snesrud E.C."/>
            <person name="Jarman R.G."/>
            <person name="Richards A.L."/>
            <person name="Hang J."/>
        </authorList>
    </citation>
    <scope>NUCLEOTIDE SEQUENCE [LARGE SCALE GENOMIC DNA]</scope>
    <source>
        <strain evidence="1 2">NMRCii</strain>
    </source>
</reference>
<evidence type="ECO:0000313" key="2">
    <source>
        <dbReference type="Proteomes" id="UP000031952"/>
    </source>
</evidence>
<keyword evidence="2" id="KW-1185">Reference proteome</keyword>
<sequence length="77" mass="8571">MTTWYPRGNDIRAFTGPRGKALLSGLNNPFGVIPWLDHGIQKNNKNTNNFSIFNWIPLQACGMTGRESLHAGNARSQ</sequence>
<dbReference type="Proteomes" id="UP000031952">
    <property type="component" value="Unassembled WGS sequence"/>
</dbReference>
<accession>A0A0C2QWV4</accession>
<proteinExistence type="predicted"/>
<organism evidence="1 2">
    <name type="scientific">Rickettsia asembonensis</name>
    <dbReference type="NCBI Taxonomy" id="1068590"/>
    <lineage>
        <taxon>Bacteria</taxon>
        <taxon>Pseudomonadati</taxon>
        <taxon>Pseudomonadota</taxon>
        <taxon>Alphaproteobacteria</taxon>
        <taxon>Rickettsiales</taxon>
        <taxon>Rickettsiaceae</taxon>
        <taxon>Rickettsieae</taxon>
        <taxon>Rickettsia</taxon>
        <taxon>spotted fever group</taxon>
    </lineage>
</organism>